<evidence type="ECO:0000256" key="1">
    <source>
        <dbReference type="SAM" id="Coils"/>
    </source>
</evidence>
<dbReference type="RefSeq" id="WP_284203169.1">
    <property type="nucleotide sequence ID" value="NZ_BSPQ01000002.1"/>
</dbReference>
<dbReference type="InterPro" id="IPR021677">
    <property type="entry name" value="DUF2986"/>
</dbReference>
<organism evidence="2 3">
    <name type="scientific">Psychromonas marina</name>
    <dbReference type="NCBI Taxonomy" id="88364"/>
    <lineage>
        <taxon>Bacteria</taxon>
        <taxon>Pseudomonadati</taxon>
        <taxon>Pseudomonadota</taxon>
        <taxon>Gammaproteobacteria</taxon>
        <taxon>Alteromonadales</taxon>
        <taxon>Psychromonadaceae</taxon>
        <taxon>Psychromonas</taxon>
    </lineage>
</organism>
<name>A0ABQ6DZ67_9GAMM</name>
<protein>
    <recommendedName>
        <fullName evidence="4">DUF2986 domain-containing protein</fullName>
    </recommendedName>
</protein>
<evidence type="ECO:0000313" key="3">
    <source>
        <dbReference type="Proteomes" id="UP001157353"/>
    </source>
</evidence>
<sequence>MNRKKKLNKILKARIKKMNAKKAPNNKEVYISKAEREKMAATEENETAEVTS</sequence>
<comment type="caution">
    <text evidence="2">The sequence shown here is derived from an EMBL/GenBank/DDBJ whole genome shotgun (WGS) entry which is preliminary data.</text>
</comment>
<dbReference type="EMBL" id="BSPQ01000002">
    <property type="protein sequence ID" value="GLS90046.1"/>
    <property type="molecule type" value="Genomic_DNA"/>
</dbReference>
<accession>A0ABQ6DZ67</accession>
<keyword evidence="1" id="KW-0175">Coiled coil</keyword>
<keyword evidence="3" id="KW-1185">Reference proteome</keyword>
<evidence type="ECO:0000313" key="2">
    <source>
        <dbReference type="EMBL" id="GLS90046.1"/>
    </source>
</evidence>
<gene>
    <name evidence="2" type="ORF">GCM10007916_11130</name>
</gene>
<reference evidence="3" key="1">
    <citation type="journal article" date="2019" name="Int. J. Syst. Evol. Microbiol.">
        <title>The Global Catalogue of Microorganisms (GCM) 10K type strain sequencing project: providing services to taxonomists for standard genome sequencing and annotation.</title>
        <authorList>
            <consortium name="The Broad Institute Genomics Platform"/>
            <consortium name="The Broad Institute Genome Sequencing Center for Infectious Disease"/>
            <person name="Wu L."/>
            <person name="Ma J."/>
        </authorList>
    </citation>
    <scope>NUCLEOTIDE SEQUENCE [LARGE SCALE GENOMIC DNA]</scope>
    <source>
        <strain evidence="3">NBRC 103166</strain>
    </source>
</reference>
<proteinExistence type="predicted"/>
<dbReference type="Proteomes" id="UP001157353">
    <property type="component" value="Unassembled WGS sequence"/>
</dbReference>
<evidence type="ECO:0008006" key="4">
    <source>
        <dbReference type="Google" id="ProtNLM"/>
    </source>
</evidence>
<feature type="coiled-coil region" evidence="1">
    <location>
        <begin position="1"/>
        <end position="51"/>
    </location>
</feature>
<dbReference type="Pfam" id="PF11661">
    <property type="entry name" value="DUF2986"/>
    <property type="match status" value="1"/>
</dbReference>